<reference evidence="3" key="1">
    <citation type="submission" date="2021-08" db="EMBL/GenBank/DDBJ databases">
        <authorList>
            <person name="Misof B."/>
            <person name="Oliver O."/>
            <person name="Podsiadlowski L."/>
            <person name="Donath A."/>
            <person name="Peters R."/>
            <person name="Mayer C."/>
            <person name="Rust J."/>
            <person name="Gunkel S."/>
            <person name="Lesny P."/>
            <person name="Martin S."/>
            <person name="Oeyen J.P."/>
            <person name="Petersen M."/>
            <person name="Panagiotis P."/>
            <person name="Wilbrandt J."/>
            <person name="Tanja T."/>
        </authorList>
    </citation>
    <scope>NUCLEOTIDE SEQUENCE</scope>
    <source>
        <strain evidence="3">GBR_01_08_01A</strain>
        <tissue evidence="3">Thorax + abdomen</tissue>
    </source>
</reference>
<comment type="similarity">
    <text evidence="1">Belongs to the THEM6 family.</text>
</comment>
<gene>
    <name evidence="3" type="ORF">KPH14_006973</name>
</gene>
<protein>
    <recommendedName>
        <fullName evidence="2">Protein THEM6</fullName>
    </recommendedName>
</protein>
<keyword evidence="4" id="KW-1185">Reference proteome</keyword>
<comment type="caution">
    <text evidence="3">The sequence shown here is derived from an EMBL/GenBank/DDBJ whole genome shotgun (WGS) entry which is preliminary data.</text>
</comment>
<evidence type="ECO:0000256" key="1">
    <source>
        <dbReference type="ARBA" id="ARBA00038228"/>
    </source>
</evidence>
<dbReference type="Pfam" id="PF13279">
    <property type="entry name" value="4HBT_2"/>
    <property type="match status" value="1"/>
</dbReference>
<evidence type="ECO:0000313" key="3">
    <source>
        <dbReference type="EMBL" id="KAK2584624.1"/>
    </source>
</evidence>
<dbReference type="Gene3D" id="3.10.129.10">
    <property type="entry name" value="Hotdog Thioesterase"/>
    <property type="match status" value="1"/>
</dbReference>
<sequence length="157" mass="18251">MDETAIYGLCTLQDADLVMKHMNNARYLRELDFARMHYLDRSGMVSLMSKMGATVVLGASNTRYRRPIPLFMMYKVTTKLIHWDEKSLYFEHKFVNLRNSFIHAIALTKQTMVGLKVPVAEFLNKIEADVPLPPLSDDLKLWLESMEHSSQKLRKKD</sequence>
<name>A0AAD9RRP7_9HYME</name>
<dbReference type="CDD" id="cd00586">
    <property type="entry name" value="4HBT"/>
    <property type="match status" value="1"/>
</dbReference>
<dbReference type="SUPFAM" id="SSF54637">
    <property type="entry name" value="Thioesterase/thiol ester dehydrase-isomerase"/>
    <property type="match status" value="1"/>
</dbReference>
<organism evidence="3 4">
    <name type="scientific">Odynerus spinipes</name>
    <dbReference type="NCBI Taxonomy" id="1348599"/>
    <lineage>
        <taxon>Eukaryota</taxon>
        <taxon>Metazoa</taxon>
        <taxon>Ecdysozoa</taxon>
        <taxon>Arthropoda</taxon>
        <taxon>Hexapoda</taxon>
        <taxon>Insecta</taxon>
        <taxon>Pterygota</taxon>
        <taxon>Neoptera</taxon>
        <taxon>Endopterygota</taxon>
        <taxon>Hymenoptera</taxon>
        <taxon>Apocrita</taxon>
        <taxon>Aculeata</taxon>
        <taxon>Vespoidea</taxon>
        <taxon>Vespidae</taxon>
        <taxon>Eumeninae</taxon>
        <taxon>Odynerus</taxon>
    </lineage>
</organism>
<dbReference type="PANTHER" id="PTHR12475:SF4">
    <property type="entry name" value="PROTEIN THEM6"/>
    <property type="match status" value="1"/>
</dbReference>
<proteinExistence type="inferred from homology"/>
<dbReference type="Proteomes" id="UP001258017">
    <property type="component" value="Unassembled WGS sequence"/>
</dbReference>
<dbReference type="InterPro" id="IPR051490">
    <property type="entry name" value="THEM6_lcsJ_thioesterase"/>
</dbReference>
<accession>A0AAD9RRP7</accession>
<reference evidence="3" key="2">
    <citation type="journal article" date="2023" name="Commun. Biol.">
        <title>Intrasexual cuticular hydrocarbon dimorphism in a wasp sheds light on hydrocarbon biosynthesis genes in Hymenoptera.</title>
        <authorList>
            <person name="Moris V.C."/>
            <person name="Podsiadlowski L."/>
            <person name="Martin S."/>
            <person name="Oeyen J.P."/>
            <person name="Donath A."/>
            <person name="Petersen M."/>
            <person name="Wilbrandt J."/>
            <person name="Misof B."/>
            <person name="Liedtke D."/>
            <person name="Thamm M."/>
            <person name="Scheiner R."/>
            <person name="Schmitt T."/>
            <person name="Niehuis O."/>
        </authorList>
    </citation>
    <scope>NUCLEOTIDE SEQUENCE</scope>
    <source>
        <strain evidence="3">GBR_01_08_01A</strain>
    </source>
</reference>
<evidence type="ECO:0000256" key="2">
    <source>
        <dbReference type="ARBA" id="ARBA00041112"/>
    </source>
</evidence>
<dbReference type="InterPro" id="IPR029069">
    <property type="entry name" value="HotDog_dom_sf"/>
</dbReference>
<dbReference type="PANTHER" id="PTHR12475">
    <property type="match status" value="1"/>
</dbReference>
<evidence type="ECO:0000313" key="4">
    <source>
        <dbReference type="Proteomes" id="UP001258017"/>
    </source>
</evidence>
<dbReference type="EMBL" id="JAIFRP010000026">
    <property type="protein sequence ID" value="KAK2584624.1"/>
    <property type="molecule type" value="Genomic_DNA"/>
</dbReference>
<dbReference type="AlphaFoldDB" id="A0AAD9RRP7"/>